<dbReference type="PATRIC" id="fig|55802.8.peg.2504"/>
<proteinExistence type="predicted"/>
<accession>A0A0S1XF04</accession>
<reference evidence="2 3" key="1">
    <citation type="journal article" date="2016" name="Genome Announc.">
        <title>Complete genome sequence of the hyperthermophilic and piezophilic archaeon Thermococcus barophilus Ch5, capable of growth at the expense of hydrogenogenesis from carbon monoxide and formate.</title>
        <authorList>
            <person name="Oger P."/>
            <person name="Sokolova T.G."/>
            <person name="Kozhevnikova D.A."/>
            <person name="Taranov E.A."/>
            <person name="Vannier P."/>
            <person name="Lee H.S."/>
            <person name="Kwon K.K."/>
            <person name="Kang S.G."/>
            <person name="Lee J.H."/>
            <person name="Bonch-Osmolovskaya E.A."/>
            <person name="Lebedinsky A.V."/>
        </authorList>
    </citation>
    <scope>NUCLEOTIDE SEQUENCE [LARGE SCALE GENOMIC DNA]</scope>
    <source>
        <strain evidence="3">Ch5</strain>
    </source>
</reference>
<dbReference type="EMBL" id="CP013050">
    <property type="protein sequence ID" value="ALM76409.1"/>
    <property type="molecule type" value="Genomic_DNA"/>
</dbReference>
<evidence type="ECO:0000313" key="3">
    <source>
        <dbReference type="Proteomes" id="UP000066042"/>
    </source>
</evidence>
<name>A0A0S1XF04_THEBA</name>
<dbReference type="STRING" id="55802.TBCH5v1_2518"/>
<dbReference type="Proteomes" id="UP000066042">
    <property type="component" value="Chromosome"/>
</dbReference>
<evidence type="ECO:0000259" key="1">
    <source>
        <dbReference type="Pfam" id="PF02915"/>
    </source>
</evidence>
<feature type="domain" description="Rubrerythrin diiron-binding" evidence="1">
    <location>
        <begin position="14"/>
        <end position="139"/>
    </location>
</feature>
<dbReference type="InterPro" id="IPR009078">
    <property type="entry name" value="Ferritin-like_SF"/>
</dbReference>
<dbReference type="AlphaFoldDB" id="A0A0S1XF04"/>
<sequence length="146" mass="17502">MKVQELLEKIAWQENELYNLYKLGETFAVYETPRLAEHFNWLASEELRHRNTVQTFIKEKTLENSAVIDHLDALSLEPYLTDERVEPEDLEDLILEALIREKHSYELYQKLSEVLDGSLSQIFRMMSQEELKHAYRLKIMYETVHR</sequence>
<dbReference type="RefSeq" id="WP_056934799.1">
    <property type="nucleotide sequence ID" value="NZ_CP013050.1"/>
</dbReference>
<dbReference type="GeneID" id="26137731"/>
<dbReference type="InterPro" id="IPR012347">
    <property type="entry name" value="Ferritin-like"/>
</dbReference>
<protein>
    <recommendedName>
        <fullName evidence="1">Rubrerythrin diiron-binding domain-containing protein</fullName>
    </recommendedName>
</protein>
<dbReference type="GO" id="GO:0046872">
    <property type="term" value="F:metal ion binding"/>
    <property type="evidence" value="ECO:0007669"/>
    <property type="project" value="InterPro"/>
</dbReference>
<evidence type="ECO:0000313" key="2">
    <source>
        <dbReference type="EMBL" id="ALM76409.1"/>
    </source>
</evidence>
<dbReference type="GO" id="GO:0016491">
    <property type="term" value="F:oxidoreductase activity"/>
    <property type="evidence" value="ECO:0007669"/>
    <property type="project" value="InterPro"/>
</dbReference>
<dbReference type="InterPro" id="IPR003251">
    <property type="entry name" value="Rr_diiron-bd_dom"/>
</dbReference>
<dbReference type="Pfam" id="PF02915">
    <property type="entry name" value="Rubrerythrin"/>
    <property type="match status" value="1"/>
</dbReference>
<dbReference type="Gene3D" id="1.20.1260.10">
    <property type="match status" value="1"/>
</dbReference>
<gene>
    <name evidence="2" type="ORF">TBCH5v1_2518</name>
</gene>
<organism evidence="2 3">
    <name type="scientific">Thermococcus barophilus</name>
    <dbReference type="NCBI Taxonomy" id="55802"/>
    <lineage>
        <taxon>Archaea</taxon>
        <taxon>Methanobacteriati</taxon>
        <taxon>Methanobacteriota</taxon>
        <taxon>Thermococci</taxon>
        <taxon>Thermococcales</taxon>
        <taxon>Thermococcaceae</taxon>
        <taxon>Thermococcus</taxon>
    </lineage>
</organism>
<dbReference type="SUPFAM" id="SSF47240">
    <property type="entry name" value="Ferritin-like"/>
    <property type="match status" value="1"/>
</dbReference>